<evidence type="ECO:0000313" key="4">
    <source>
        <dbReference type="EMBL" id="GMA24530.1"/>
    </source>
</evidence>
<evidence type="ECO:0000256" key="1">
    <source>
        <dbReference type="ARBA" id="ARBA00001933"/>
    </source>
</evidence>
<dbReference type="Proteomes" id="UP001157091">
    <property type="component" value="Unassembled WGS sequence"/>
</dbReference>
<evidence type="ECO:0000256" key="3">
    <source>
        <dbReference type="SAM" id="MobiDB-lite"/>
    </source>
</evidence>
<comment type="caution">
    <text evidence="4">The sequence shown here is derived from an EMBL/GenBank/DDBJ whole genome shotgun (WGS) entry which is preliminary data.</text>
</comment>
<dbReference type="Gene3D" id="3.90.1150.10">
    <property type="entry name" value="Aspartate Aminotransferase, domain 1"/>
    <property type="match status" value="1"/>
</dbReference>
<evidence type="ECO:0000256" key="2">
    <source>
        <dbReference type="ARBA" id="ARBA00022898"/>
    </source>
</evidence>
<comment type="cofactor">
    <cofactor evidence="1">
        <name>pyridoxal 5'-phosphate</name>
        <dbReference type="ChEBI" id="CHEBI:597326"/>
    </cofactor>
</comment>
<proteinExistence type="predicted"/>
<name>A0ABQ6I209_9MICO</name>
<feature type="region of interest" description="Disordered" evidence="3">
    <location>
        <begin position="39"/>
        <end position="60"/>
    </location>
</feature>
<organism evidence="4 5">
    <name type="scientific">Luteimicrobium album</name>
    <dbReference type="NCBI Taxonomy" id="1054550"/>
    <lineage>
        <taxon>Bacteria</taxon>
        <taxon>Bacillati</taxon>
        <taxon>Actinomycetota</taxon>
        <taxon>Actinomycetes</taxon>
        <taxon>Micrococcales</taxon>
        <taxon>Luteimicrobium</taxon>
    </lineage>
</organism>
<dbReference type="InterPro" id="IPR015421">
    <property type="entry name" value="PyrdxlP-dep_Trfase_major"/>
</dbReference>
<dbReference type="InterPro" id="IPR015424">
    <property type="entry name" value="PyrdxlP-dep_Trfase"/>
</dbReference>
<feature type="compositionally biased region" description="Basic and acidic residues" evidence="3">
    <location>
        <begin position="39"/>
        <end position="48"/>
    </location>
</feature>
<dbReference type="PANTHER" id="PTHR21152">
    <property type="entry name" value="AMINOTRANSFERASE CLASS V"/>
    <property type="match status" value="1"/>
</dbReference>
<dbReference type="SUPFAM" id="SSF53383">
    <property type="entry name" value="PLP-dependent transferases"/>
    <property type="match status" value="1"/>
</dbReference>
<sequence>MDEWRVDAATAGLQKCLAGPSGSSPVSLSERAVEVIGRRTSVEAGLRDDPDDGPSPGRDRIRSNYLDLGQILAYWGPQRLNHHTEATSMLYAAHECARLLAEEGLDAAVARHALHGSAMVAGLTALGLTLFGDQTHRMNNVVGVEIPAGIDGEAARAALLRDFAIEIGTSFGPLHGRIWRIGVMGYNARRDTVLTTLAALEHVLRAGGVRVTGGAGVGAAVERYTEAA</sequence>
<dbReference type="Gene3D" id="3.40.640.10">
    <property type="entry name" value="Type I PLP-dependent aspartate aminotransferase-like (Major domain)"/>
    <property type="match status" value="1"/>
</dbReference>
<dbReference type="InterPro" id="IPR015422">
    <property type="entry name" value="PyrdxlP-dep_Trfase_small"/>
</dbReference>
<dbReference type="EMBL" id="BSUK01000001">
    <property type="protein sequence ID" value="GMA24530.1"/>
    <property type="molecule type" value="Genomic_DNA"/>
</dbReference>
<protein>
    <submittedName>
        <fullName evidence="4">Uncharacterized protein</fullName>
    </submittedName>
</protein>
<keyword evidence="2" id="KW-0663">Pyridoxal phosphate</keyword>
<gene>
    <name evidence="4" type="ORF">GCM10025864_22890</name>
</gene>
<keyword evidence="5" id="KW-1185">Reference proteome</keyword>
<evidence type="ECO:0000313" key="5">
    <source>
        <dbReference type="Proteomes" id="UP001157091"/>
    </source>
</evidence>
<dbReference type="PANTHER" id="PTHR21152:SF40">
    <property type="entry name" value="ALANINE--GLYOXYLATE AMINOTRANSFERASE"/>
    <property type="match status" value="1"/>
</dbReference>
<reference evidence="5" key="1">
    <citation type="journal article" date="2019" name="Int. J. Syst. Evol. Microbiol.">
        <title>The Global Catalogue of Microorganisms (GCM) 10K type strain sequencing project: providing services to taxonomists for standard genome sequencing and annotation.</title>
        <authorList>
            <consortium name="The Broad Institute Genomics Platform"/>
            <consortium name="The Broad Institute Genome Sequencing Center for Infectious Disease"/>
            <person name="Wu L."/>
            <person name="Ma J."/>
        </authorList>
    </citation>
    <scope>NUCLEOTIDE SEQUENCE [LARGE SCALE GENOMIC DNA]</scope>
    <source>
        <strain evidence="5">NBRC 106348</strain>
    </source>
</reference>
<accession>A0ABQ6I209</accession>